<proteinExistence type="predicted"/>
<evidence type="ECO:0000313" key="1">
    <source>
        <dbReference type="EMBL" id="MDK4301506.1"/>
    </source>
</evidence>
<reference evidence="2 4" key="1">
    <citation type="submission" date="2023-05" db="EMBL/GenBank/DDBJ databases">
        <title>Metabolic capabilities are highly conserved among human nasal-associated Corynebacterium species in pangenomic analyses.</title>
        <authorList>
            <person name="Tran T.H."/>
            <person name="Roberts A.Q."/>
            <person name="Escapa I.F."/>
            <person name="Gao W."/>
            <person name="Conlan S."/>
            <person name="Kong H."/>
            <person name="Segre J.A."/>
            <person name="Kelly M.S."/>
            <person name="Lemon K.P."/>
        </authorList>
    </citation>
    <scope>NUCLEOTIDE SEQUENCE</scope>
    <source>
        <strain evidence="2">KPL2654</strain>
        <strain evidence="1 4">KPL2811</strain>
    </source>
</reference>
<evidence type="ECO:0000313" key="2">
    <source>
        <dbReference type="EMBL" id="MDK4326824.1"/>
    </source>
</evidence>
<accession>A0AAP4BWR6</accession>
<protein>
    <submittedName>
        <fullName evidence="2">Uncharacterized protein</fullName>
    </submittedName>
</protein>
<name>A0AAP4BWR6_9CORY</name>
<comment type="caution">
    <text evidence="2">The sequence shown here is derived from an EMBL/GenBank/DDBJ whole genome shotgun (WGS) entry which is preliminary data.</text>
</comment>
<gene>
    <name evidence="1" type="ORF">QPX45_09725</name>
    <name evidence="2" type="ORF">QPX54_09960</name>
</gene>
<dbReference type="AlphaFoldDB" id="A0AAP4BWR6"/>
<sequence>MTPSIYGISADDAADDANGELKELWERFLTDYLQEFQTPNAIDDNNGGEFDLSFEYAIDALIAEDIMISEQWLDVLEVAIYLDPWDREQFTEYAKRVRAYHAKAGT</sequence>
<dbReference type="Proteomes" id="UP001243856">
    <property type="component" value="Unassembled WGS sequence"/>
</dbReference>
<keyword evidence="4" id="KW-1185">Reference proteome</keyword>
<dbReference type="EMBL" id="JASNVK010000021">
    <property type="protein sequence ID" value="MDK4301506.1"/>
    <property type="molecule type" value="Genomic_DNA"/>
</dbReference>
<dbReference type="Proteomes" id="UP001226160">
    <property type="component" value="Unassembled WGS sequence"/>
</dbReference>
<dbReference type="EMBL" id="JASNVP010000010">
    <property type="protein sequence ID" value="MDK4326824.1"/>
    <property type="molecule type" value="Genomic_DNA"/>
</dbReference>
<evidence type="ECO:0000313" key="4">
    <source>
        <dbReference type="Proteomes" id="UP001243856"/>
    </source>
</evidence>
<evidence type="ECO:0000313" key="3">
    <source>
        <dbReference type="Proteomes" id="UP001226160"/>
    </source>
</evidence>
<dbReference type="RefSeq" id="WP_193855292.1">
    <property type="nucleotide sequence ID" value="NZ_CP100361.1"/>
</dbReference>
<organism evidence="2 3">
    <name type="scientific">Corynebacterium propinquum</name>
    <dbReference type="NCBI Taxonomy" id="43769"/>
    <lineage>
        <taxon>Bacteria</taxon>
        <taxon>Bacillati</taxon>
        <taxon>Actinomycetota</taxon>
        <taxon>Actinomycetes</taxon>
        <taxon>Mycobacteriales</taxon>
        <taxon>Corynebacteriaceae</taxon>
        <taxon>Corynebacterium</taxon>
    </lineage>
</organism>